<evidence type="ECO:0000313" key="2">
    <source>
        <dbReference type="Proteomes" id="UP000276133"/>
    </source>
</evidence>
<protein>
    <submittedName>
        <fullName evidence="1">Uncharacterized protein</fullName>
    </submittedName>
</protein>
<name>A0A3M7QVD9_BRAPC</name>
<dbReference type="EMBL" id="REGN01005021">
    <property type="protein sequence ID" value="RNA15179.1"/>
    <property type="molecule type" value="Genomic_DNA"/>
</dbReference>
<organism evidence="1 2">
    <name type="scientific">Brachionus plicatilis</name>
    <name type="common">Marine rotifer</name>
    <name type="synonym">Brachionus muelleri</name>
    <dbReference type="NCBI Taxonomy" id="10195"/>
    <lineage>
        <taxon>Eukaryota</taxon>
        <taxon>Metazoa</taxon>
        <taxon>Spiralia</taxon>
        <taxon>Gnathifera</taxon>
        <taxon>Rotifera</taxon>
        <taxon>Eurotatoria</taxon>
        <taxon>Monogononta</taxon>
        <taxon>Pseudotrocha</taxon>
        <taxon>Ploima</taxon>
        <taxon>Brachionidae</taxon>
        <taxon>Brachionus</taxon>
    </lineage>
</organism>
<dbReference type="Proteomes" id="UP000276133">
    <property type="component" value="Unassembled WGS sequence"/>
</dbReference>
<reference evidence="1 2" key="1">
    <citation type="journal article" date="2018" name="Sci. Rep.">
        <title>Genomic signatures of local adaptation to the degree of environmental predictability in rotifers.</title>
        <authorList>
            <person name="Franch-Gras L."/>
            <person name="Hahn C."/>
            <person name="Garcia-Roger E.M."/>
            <person name="Carmona M.J."/>
            <person name="Serra M."/>
            <person name="Gomez A."/>
        </authorList>
    </citation>
    <scope>NUCLEOTIDE SEQUENCE [LARGE SCALE GENOMIC DNA]</scope>
    <source>
        <strain evidence="1">HYR1</strain>
    </source>
</reference>
<gene>
    <name evidence="1" type="ORF">BpHYR1_031930</name>
</gene>
<keyword evidence="2" id="KW-1185">Reference proteome</keyword>
<sequence>MFRNQSFWLELRSRAIIAIKQIIEDFLYTHDSASYRITQAILTHKIIRTKADSKFLIISNSQIKKWSHNLKILLNQHNFFPDLDFFLGLLNNSGLYHTLLSMELIFVTIV</sequence>
<dbReference type="AlphaFoldDB" id="A0A3M7QVD9"/>
<accession>A0A3M7QVD9</accession>
<comment type="caution">
    <text evidence="1">The sequence shown here is derived from an EMBL/GenBank/DDBJ whole genome shotgun (WGS) entry which is preliminary data.</text>
</comment>
<evidence type="ECO:0000313" key="1">
    <source>
        <dbReference type="EMBL" id="RNA15179.1"/>
    </source>
</evidence>
<proteinExistence type="predicted"/>